<feature type="region of interest" description="Disordered" evidence="1">
    <location>
        <begin position="1"/>
        <end position="25"/>
    </location>
</feature>
<dbReference type="AlphaFoldDB" id="R0ET43"/>
<proteinExistence type="predicted"/>
<organism evidence="2 3">
    <name type="scientific">Capsella rubella</name>
    <dbReference type="NCBI Taxonomy" id="81985"/>
    <lineage>
        <taxon>Eukaryota</taxon>
        <taxon>Viridiplantae</taxon>
        <taxon>Streptophyta</taxon>
        <taxon>Embryophyta</taxon>
        <taxon>Tracheophyta</taxon>
        <taxon>Spermatophyta</taxon>
        <taxon>Magnoliopsida</taxon>
        <taxon>eudicotyledons</taxon>
        <taxon>Gunneridae</taxon>
        <taxon>Pentapetalae</taxon>
        <taxon>rosids</taxon>
        <taxon>malvids</taxon>
        <taxon>Brassicales</taxon>
        <taxon>Brassicaceae</taxon>
        <taxon>Camelineae</taxon>
        <taxon>Capsella</taxon>
    </lineage>
</organism>
<evidence type="ECO:0000313" key="3">
    <source>
        <dbReference type="Proteomes" id="UP000029121"/>
    </source>
</evidence>
<keyword evidence="3" id="KW-1185">Reference proteome</keyword>
<dbReference type="EMBL" id="KB871193">
    <property type="protein sequence ID" value="EOA11931.1"/>
    <property type="molecule type" value="Genomic_DNA"/>
</dbReference>
<evidence type="ECO:0000313" key="2">
    <source>
        <dbReference type="EMBL" id="EOA11931.1"/>
    </source>
</evidence>
<dbReference type="Proteomes" id="UP000029121">
    <property type="component" value="Unassembled WGS sequence"/>
</dbReference>
<sequence>MAKKAKVSSLSLKKNVTNNNNNSKMSVAMLTTTSASIRTHKSPINKGLLHNSILIQARGSVVAIVKLGVSLVTSRQ</sequence>
<gene>
    <name evidence="2" type="ORF">CARUB_v10003933mg</name>
</gene>
<feature type="compositionally biased region" description="Low complexity" evidence="1">
    <location>
        <begin position="7"/>
        <end position="25"/>
    </location>
</feature>
<reference evidence="3" key="1">
    <citation type="journal article" date="2013" name="Nat. Genet.">
        <title>The Capsella rubella genome and the genomic consequences of rapid mating system evolution.</title>
        <authorList>
            <person name="Slotte T."/>
            <person name="Hazzouri K.M."/>
            <person name="Agren J.A."/>
            <person name="Koenig D."/>
            <person name="Maumus F."/>
            <person name="Guo Y.L."/>
            <person name="Steige K."/>
            <person name="Platts A.E."/>
            <person name="Escobar J.S."/>
            <person name="Newman L.K."/>
            <person name="Wang W."/>
            <person name="Mandakova T."/>
            <person name="Vello E."/>
            <person name="Smith L.M."/>
            <person name="Henz S.R."/>
            <person name="Steffen J."/>
            <person name="Takuno S."/>
            <person name="Brandvain Y."/>
            <person name="Coop G."/>
            <person name="Andolfatto P."/>
            <person name="Hu T.T."/>
            <person name="Blanchette M."/>
            <person name="Clark R.M."/>
            <person name="Quesneville H."/>
            <person name="Nordborg M."/>
            <person name="Gaut B.S."/>
            <person name="Lysak M.A."/>
            <person name="Jenkins J."/>
            <person name="Grimwood J."/>
            <person name="Chapman J."/>
            <person name="Prochnik S."/>
            <person name="Shu S."/>
            <person name="Rokhsar D."/>
            <person name="Schmutz J."/>
            <person name="Weigel D."/>
            <person name="Wright S.I."/>
        </authorList>
    </citation>
    <scope>NUCLEOTIDE SEQUENCE [LARGE SCALE GENOMIC DNA]</scope>
    <source>
        <strain evidence="3">cv. Monte Gargano</strain>
    </source>
</reference>
<accession>R0ET43</accession>
<name>R0ET43_9BRAS</name>
<protein>
    <submittedName>
        <fullName evidence="2">Uncharacterized protein</fullName>
    </submittedName>
</protein>
<evidence type="ECO:0000256" key="1">
    <source>
        <dbReference type="SAM" id="MobiDB-lite"/>
    </source>
</evidence>